<proteinExistence type="predicted"/>
<dbReference type="EnsemblPlants" id="ORUFI11G16180.1">
    <property type="protein sequence ID" value="ORUFI11G16180.1"/>
    <property type="gene ID" value="ORUFI11G16180"/>
</dbReference>
<evidence type="ECO:0000313" key="2">
    <source>
        <dbReference type="Proteomes" id="UP000008022"/>
    </source>
</evidence>
<sequence length="71" mass="8175">MVVVYTQKRGRKRGVLLVAGEDYHALARRRDAVFTFSPDMVVVYTRKRGRKRGVLLVAGEDYHALARRRDA</sequence>
<organism evidence="1 2">
    <name type="scientific">Oryza rufipogon</name>
    <name type="common">Brownbeard rice</name>
    <name type="synonym">Asian wild rice</name>
    <dbReference type="NCBI Taxonomy" id="4529"/>
    <lineage>
        <taxon>Eukaryota</taxon>
        <taxon>Viridiplantae</taxon>
        <taxon>Streptophyta</taxon>
        <taxon>Embryophyta</taxon>
        <taxon>Tracheophyta</taxon>
        <taxon>Spermatophyta</taxon>
        <taxon>Magnoliopsida</taxon>
        <taxon>Liliopsida</taxon>
        <taxon>Poales</taxon>
        <taxon>Poaceae</taxon>
        <taxon>BOP clade</taxon>
        <taxon>Oryzoideae</taxon>
        <taxon>Oryzeae</taxon>
        <taxon>Oryzinae</taxon>
        <taxon>Oryza</taxon>
    </lineage>
</organism>
<accession>A0A0E0R925</accession>
<dbReference type="Proteomes" id="UP000008022">
    <property type="component" value="Unassembled WGS sequence"/>
</dbReference>
<reference evidence="1" key="2">
    <citation type="submission" date="2015-06" db="UniProtKB">
        <authorList>
            <consortium name="EnsemblPlants"/>
        </authorList>
    </citation>
    <scope>IDENTIFICATION</scope>
</reference>
<name>A0A0E0R925_ORYRU</name>
<dbReference type="Gramene" id="ORUFI11G16180.1">
    <property type="protein sequence ID" value="ORUFI11G16180.1"/>
    <property type="gene ID" value="ORUFI11G16180"/>
</dbReference>
<evidence type="ECO:0000313" key="1">
    <source>
        <dbReference type="EnsemblPlants" id="ORUFI11G16180.1"/>
    </source>
</evidence>
<dbReference type="AlphaFoldDB" id="A0A0E0R925"/>
<dbReference type="HOGENOM" id="CLU_2747598_0_0_1"/>
<keyword evidence="2" id="KW-1185">Reference proteome</keyword>
<protein>
    <submittedName>
        <fullName evidence="1">Uncharacterized protein</fullName>
    </submittedName>
</protein>
<reference evidence="2" key="1">
    <citation type="submission" date="2013-06" db="EMBL/GenBank/DDBJ databases">
        <authorList>
            <person name="Zhao Q."/>
        </authorList>
    </citation>
    <scope>NUCLEOTIDE SEQUENCE</scope>
    <source>
        <strain evidence="2">cv. W1943</strain>
    </source>
</reference>